<evidence type="ECO:0008006" key="5">
    <source>
        <dbReference type="Google" id="ProtNLM"/>
    </source>
</evidence>
<organism evidence="3 4">
    <name type="scientific">Acinetobacter nectaris CIP 110549</name>
    <dbReference type="NCBI Taxonomy" id="1392540"/>
    <lineage>
        <taxon>Bacteria</taxon>
        <taxon>Pseudomonadati</taxon>
        <taxon>Pseudomonadota</taxon>
        <taxon>Gammaproteobacteria</taxon>
        <taxon>Moraxellales</taxon>
        <taxon>Moraxellaceae</taxon>
        <taxon>Acinetobacter</taxon>
    </lineage>
</organism>
<dbReference type="InterPro" id="IPR039261">
    <property type="entry name" value="FNR_nucleotide-bd"/>
</dbReference>
<dbReference type="InterPro" id="IPR007037">
    <property type="entry name" value="SIP_rossman_dom"/>
</dbReference>
<feature type="domain" description="DUF2470" evidence="2">
    <location>
        <begin position="16"/>
        <end position="74"/>
    </location>
</feature>
<evidence type="ECO:0000313" key="4">
    <source>
        <dbReference type="Proteomes" id="UP000023785"/>
    </source>
</evidence>
<keyword evidence="4" id="KW-1185">Reference proteome</keyword>
<protein>
    <recommendedName>
        <fullName evidence="5">Siderophore-interacting protein C-terminal domain-containing protein</fullName>
    </recommendedName>
</protein>
<dbReference type="EMBL" id="AYER01000003">
    <property type="protein sequence ID" value="ESK40178.1"/>
    <property type="molecule type" value="Genomic_DNA"/>
</dbReference>
<dbReference type="RefSeq" id="WP_023272219.1">
    <property type="nucleotide sequence ID" value="NZ_KI530712.1"/>
</dbReference>
<dbReference type="CDD" id="cd06193">
    <property type="entry name" value="siderophore_interacting"/>
    <property type="match status" value="1"/>
</dbReference>
<dbReference type="Gene3D" id="3.20.180.10">
    <property type="entry name" value="PNP-oxidase-like"/>
    <property type="match status" value="1"/>
</dbReference>
<dbReference type="InterPro" id="IPR019595">
    <property type="entry name" value="DUF2470"/>
</dbReference>
<dbReference type="AlphaFoldDB" id="V2TC15"/>
<dbReference type="PATRIC" id="fig|1392540.3.peg.608"/>
<evidence type="ECO:0000313" key="3">
    <source>
        <dbReference type="EMBL" id="ESK40178.1"/>
    </source>
</evidence>
<proteinExistence type="predicted"/>
<dbReference type="OrthoDB" id="9814826at2"/>
<name>V2TC15_9GAMM</name>
<sequence length="370" mass="43104">MNKKYTKIQEQDRKLDILDHVNQDHSKELCMIAQSYGKNLQIKEAYIVDIFEEGILLKVRESSIQKYNELFVGFELKGDLEEQILYLAYNSFVKQKIEFSNNTKQYFEVVEKFQVSKNITRLTIKSQLPLPEYYAGYAYGLVLKALEKSQPIKIRPSQKSSLIKNIFDHCFLLVMKHLSSQKRQKLLETMNKDIRLYTLRQSFSREKSSVNYGYIDIFTHGNSAGSTWVSKLEQGSMISSRTETDDKHTHLHSGATVLIADETAYPALAGILEFWKNKFPPTVILLCTDEADLKYFDDFVFPDNTILKYLHYDVIEQAQQVIEVLEQIEVIENVWGALENNAAKCIRHHLRNQRQLLGKNNHIKGYWRLS</sequence>
<dbReference type="HOGENOM" id="CLU_729197_0_0_6"/>
<dbReference type="PANTHER" id="PTHR30157:SF0">
    <property type="entry name" value="NADPH-DEPENDENT FERRIC-CHELATE REDUCTASE"/>
    <property type="match status" value="1"/>
</dbReference>
<dbReference type="STRING" id="1392540.P256_00618"/>
<dbReference type="Pfam" id="PF04954">
    <property type="entry name" value="SIP"/>
    <property type="match status" value="1"/>
</dbReference>
<feature type="domain" description="SIP-like Rossmann fold" evidence="1">
    <location>
        <begin position="256"/>
        <end position="369"/>
    </location>
</feature>
<dbReference type="InterPro" id="IPR039374">
    <property type="entry name" value="SIP_fam"/>
</dbReference>
<dbReference type="Proteomes" id="UP000023785">
    <property type="component" value="Unassembled WGS sequence"/>
</dbReference>
<dbReference type="PANTHER" id="PTHR30157">
    <property type="entry name" value="FERRIC REDUCTASE, NADPH-DEPENDENT"/>
    <property type="match status" value="1"/>
</dbReference>
<gene>
    <name evidence="3" type="ORF">P256_00618</name>
</gene>
<dbReference type="Pfam" id="PF10615">
    <property type="entry name" value="DUF2470"/>
    <property type="match status" value="1"/>
</dbReference>
<dbReference type="eggNOG" id="COG2375">
    <property type="taxonomic scope" value="Bacteria"/>
</dbReference>
<dbReference type="Gene3D" id="3.40.50.80">
    <property type="entry name" value="Nucleotide-binding domain of ferredoxin-NADP reductase (FNR) module"/>
    <property type="match status" value="1"/>
</dbReference>
<comment type="caution">
    <text evidence="3">The sequence shown here is derived from an EMBL/GenBank/DDBJ whole genome shotgun (WGS) entry which is preliminary data.</text>
</comment>
<accession>V2TC15</accession>
<reference evidence="3 4" key="1">
    <citation type="submission" date="2013-10" db="EMBL/GenBank/DDBJ databases">
        <title>The Genome Sequence of Acinetobacter nectaris CIP 110549.</title>
        <authorList>
            <consortium name="The Broad Institute Genomics Platform"/>
            <consortium name="The Broad Institute Genome Sequencing Center for Infectious Disease"/>
            <person name="Cerqueira G."/>
            <person name="Feldgarden M."/>
            <person name="Courvalin P."/>
            <person name="Grillot-Courvalin C."/>
            <person name="Clermont D."/>
            <person name="Rocha E."/>
            <person name="Yoon E.-J."/>
            <person name="Nemec A."/>
            <person name="Young S.K."/>
            <person name="Zeng Q."/>
            <person name="Gargeya S."/>
            <person name="Fitzgerald M."/>
            <person name="Abouelleil A."/>
            <person name="Alvarado L."/>
            <person name="Berlin A.M."/>
            <person name="Chapman S.B."/>
            <person name="Gainer-Dewar J."/>
            <person name="Goldberg J."/>
            <person name="Gnerre S."/>
            <person name="Griggs A."/>
            <person name="Gujja S."/>
            <person name="Hansen M."/>
            <person name="Howarth C."/>
            <person name="Imamovic A."/>
            <person name="Ireland A."/>
            <person name="Larimer J."/>
            <person name="McCowan C."/>
            <person name="Murphy C."/>
            <person name="Pearson M."/>
            <person name="Poon T.W."/>
            <person name="Priest M."/>
            <person name="Roberts A."/>
            <person name="Saif S."/>
            <person name="Shea T."/>
            <person name="Sykes S."/>
            <person name="Wortman J."/>
            <person name="Nusbaum C."/>
            <person name="Birren B."/>
        </authorList>
    </citation>
    <scope>NUCLEOTIDE SEQUENCE [LARGE SCALE GENOMIC DNA]</scope>
    <source>
        <strain evidence="3 4">CIP 110549</strain>
    </source>
</reference>
<evidence type="ECO:0000259" key="1">
    <source>
        <dbReference type="Pfam" id="PF04954"/>
    </source>
</evidence>
<evidence type="ECO:0000259" key="2">
    <source>
        <dbReference type="Pfam" id="PF10615"/>
    </source>
</evidence>
<dbReference type="InterPro" id="IPR037119">
    <property type="entry name" value="Haem_oxidase_HugZ-like_sf"/>
</dbReference>